<evidence type="ECO:0000256" key="5">
    <source>
        <dbReference type="ARBA" id="ARBA00023210"/>
    </source>
</evidence>
<proteinExistence type="inferred from homology"/>
<dbReference type="GO" id="GO:0030428">
    <property type="term" value="C:cell septum"/>
    <property type="evidence" value="ECO:0007669"/>
    <property type="project" value="UniProtKB-SubCell"/>
</dbReference>
<accession>A0A291Q9T6</accession>
<comment type="similarity">
    <text evidence="2">Belongs to the SsgA family.</text>
</comment>
<keyword evidence="8" id="KW-1185">Reference proteome</keyword>
<dbReference type="Gene3D" id="2.30.31.20">
    <property type="entry name" value="Sporulation-specific cell division protein SsgB"/>
    <property type="match status" value="1"/>
</dbReference>
<protein>
    <submittedName>
        <fullName evidence="7">Uncharacterized protein</fullName>
    </submittedName>
</protein>
<dbReference type="GO" id="GO:0030435">
    <property type="term" value="P:sporulation resulting in formation of a cellular spore"/>
    <property type="evidence" value="ECO:0007669"/>
    <property type="project" value="UniProtKB-KW"/>
</dbReference>
<dbReference type="InterPro" id="IPR038658">
    <property type="entry name" value="SsgB_sf"/>
</dbReference>
<evidence type="ECO:0000256" key="4">
    <source>
        <dbReference type="ARBA" id="ARBA00022969"/>
    </source>
</evidence>
<name>A0A291Q9T6_9ACTN</name>
<dbReference type="EMBL" id="CP022685">
    <property type="protein sequence ID" value="ATL28459.1"/>
    <property type="molecule type" value="Genomic_DNA"/>
</dbReference>
<keyword evidence="6" id="KW-0131">Cell cycle</keyword>
<evidence type="ECO:0000256" key="6">
    <source>
        <dbReference type="ARBA" id="ARBA00023306"/>
    </source>
</evidence>
<evidence type="ECO:0000256" key="2">
    <source>
        <dbReference type="ARBA" id="ARBA00009323"/>
    </source>
</evidence>
<evidence type="ECO:0000256" key="3">
    <source>
        <dbReference type="ARBA" id="ARBA00022618"/>
    </source>
</evidence>
<reference evidence="7 8" key="1">
    <citation type="submission" date="2017-08" db="EMBL/GenBank/DDBJ databases">
        <title>Complete Genome Sequence of Streptomyces formicae KY5, the formicamycin producer.</title>
        <authorList>
            <person name="Holmes N.A."/>
            <person name="Devine R."/>
            <person name="Qin Z."/>
            <person name="Seipke R.F."/>
            <person name="Wilkinson B."/>
            <person name="Hutchings M.I."/>
        </authorList>
    </citation>
    <scope>NUCLEOTIDE SEQUENCE [LARGE SCALE GENOMIC DNA]</scope>
    <source>
        <strain evidence="7 8">KY5</strain>
    </source>
</reference>
<sequence length="115" mass="12670">MHTAAAHAIFLGHRTLPGQHPVEVLVTASCTPEEPWFIRLRCIDEEAREITAWSFSRGALFDGLTNPVTAKGVTVQPVGFALLFTLSDARTHRSLIQLDRAEVASFLVRVCLCDP</sequence>
<dbReference type="InterPro" id="IPR006776">
    <property type="entry name" value="SsgB"/>
</dbReference>
<dbReference type="KEGG" id="sfk:KY5_3441"/>
<evidence type="ECO:0000256" key="1">
    <source>
        <dbReference type="ARBA" id="ARBA00004431"/>
    </source>
</evidence>
<dbReference type="AlphaFoldDB" id="A0A291Q9T6"/>
<dbReference type="GO" id="GO:0000917">
    <property type="term" value="P:division septum assembly"/>
    <property type="evidence" value="ECO:0007669"/>
    <property type="project" value="UniProtKB-KW"/>
</dbReference>
<evidence type="ECO:0000313" key="7">
    <source>
        <dbReference type="EMBL" id="ATL28459.1"/>
    </source>
</evidence>
<keyword evidence="4" id="KW-0749">Sporulation</keyword>
<comment type="subcellular location">
    <subcellularLocation>
        <location evidence="1">Cell septum</location>
    </subcellularLocation>
</comment>
<organism evidence="7 8">
    <name type="scientific">Streptomyces formicae</name>
    <dbReference type="NCBI Taxonomy" id="1616117"/>
    <lineage>
        <taxon>Bacteria</taxon>
        <taxon>Bacillati</taxon>
        <taxon>Actinomycetota</taxon>
        <taxon>Actinomycetes</taxon>
        <taxon>Kitasatosporales</taxon>
        <taxon>Streptomycetaceae</taxon>
        <taxon>Streptomyces</taxon>
    </lineage>
</organism>
<dbReference type="RefSeq" id="WP_098243116.1">
    <property type="nucleotide sequence ID" value="NZ_CP022685.1"/>
</dbReference>
<keyword evidence="5" id="KW-0717">Septation</keyword>
<evidence type="ECO:0000313" key="8">
    <source>
        <dbReference type="Proteomes" id="UP000221011"/>
    </source>
</evidence>
<dbReference type="Proteomes" id="UP000221011">
    <property type="component" value="Chromosome"/>
</dbReference>
<gene>
    <name evidence="7" type="ORF">KY5_3441</name>
</gene>
<keyword evidence="3" id="KW-0132">Cell division</keyword>
<dbReference type="Pfam" id="PF04686">
    <property type="entry name" value="SsgA"/>
    <property type="match status" value="1"/>
</dbReference>